<dbReference type="Proteomes" id="UP001634394">
    <property type="component" value="Unassembled WGS sequence"/>
</dbReference>
<protein>
    <recommendedName>
        <fullName evidence="3">SOCS box domain-containing protein</fullName>
    </recommendedName>
</protein>
<dbReference type="SUPFAM" id="SSF48403">
    <property type="entry name" value="Ankyrin repeat"/>
    <property type="match status" value="1"/>
</dbReference>
<dbReference type="Gene3D" id="1.25.40.20">
    <property type="entry name" value="Ankyrin repeat-containing domain"/>
    <property type="match status" value="2"/>
</dbReference>
<organism evidence="4 5">
    <name type="scientific">Sinanodonta woodiana</name>
    <name type="common">Chinese pond mussel</name>
    <name type="synonym">Anodonta woodiana</name>
    <dbReference type="NCBI Taxonomy" id="1069815"/>
    <lineage>
        <taxon>Eukaryota</taxon>
        <taxon>Metazoa</taxon>
        <taxon>Spiralia</taxon>
        <taxon>Lophotrochozoa</taxon>
        <taxon>Mollusca</taxon>
        <taxon>Bivalvia</taxon>
        <taxon>Autobranchia</taxon>
        <taxon>Heteroconchia</taxon>
        <taxon>Palaeoheterodonta</taxon>
        <taxon>Unionida</taxon>
        <taxon>Unionoidea</taxon>
        <taxon>Unionidae</taxon>
        <taxon>Unioninae</taxon>
        <taxon>Sinanodonta</taxon>
    </lineage>
</organism>
<dbReference type="InterPro" id="IPR002110">
    <property type="entry name" value="Ankyrin_rpt"/>
</dbReference>
<evidence type="ECO:0000259" key="3">
    <source>
        <dbReference type="PROSITE" id="PS50225"/>
    </source>
</evidence>
<evidence type="ECO:0000256" key="2">
    <source>
        <dbReference type="ARBA" id="ARBA00023043"/>
    </source>
</evidence>
<dbReference type="InterPro" id="IPR036770">
    <property type="entry name" value="Ankyrin_rpt-contain_sf"/>
</dbReference>
<dbReference type="PROSITE" id="PS50225">
    <property type="entry name" value="SOCS"/>
    <property type="match status" value="1"/>
</dbReference>
<dbReference type="Pfam" id="PF07525">
    <property type="entry name" value="SOCS_box"/>
    <property type="match status" value="1"/>
</dbReference>
<name>A0ABD3X940_SINWO</name>
<dbReference type="EMBL" id="JBJQND010000003">
    <property type="protein sequence ID" value="KAL3882151.1"/>
    <property type="molecule type" value="Genomic_DNA"/>
</dbReference>
<dbReference type="InterPro" id="IPR001496">
    <property type="entry name" value="SOCS_box"/>
</dbReference>
<dbReference type="PANTHER" id="PTHR24198:SF165">
    <property type="entry name" value="ANKYRIN REPEAT-CONTAINING PROTEIN-RELATED"/>
    <property type="match status" value="1"/>
</dbReference>
<feature type="domain" description="SOCS box" evidence="3">
    <location>
        <begin position="510"/>
        <end position="561"/>
    </location>
</feature>
<sequence length="561" mass="62923">MSSSSTSIDDISLTVVKFITAIHAGVRSVEDVDRLRQCLNKLDRNTIQSWSDDQGLDVLHHAIMSNNMECLEMIFAKGHFKPPYEPKSLPYIHLAASLGHRAILLALLQTRPSDNRIAPYSWKLRTIEVGKVVCDFNTRQWRPLDIAAEAGHAECVKAILDFDNARKTVKSKLDTDNYLYQACEKDSPSALRLLLLTQKPSENEIKSAVGVALKTAKAECLDILLRHKTNITNLFGGMNLYHVLYSYSMSFDKTWYESLLTVTSVLIKHGQNFCLAIPFRTYPLYSLLSHSPTQEFESASQYLIACLLLLLNAGANPNFNEEKFEADNESSTSKTAFGRSSFASALHCLFETVGSFAEQFKDSDFFVRRYTSKCVEILLKHHADPNITGRIGESGLTGNALHAFLSILQATGVDQKMVSCFKLLIHSGADPNSNPSGKYPVNVLCTVLLSLASSQKESKDTQTGINSMKDMFLFLLDNMDMLALRKANAVYVALPRGRIINPVQENLVQFLNNELEYRSSHTWPLKSLCKCVILKYCGRKFLNVMELPLPQKLKSEIVSYY</sequence>
<evidence type="ECO:0000256" key="1">
    <source>
        <dbReference type="ARBA" id="ARBA00022737"/>
    </source>
</evidence>
<accession>A0ABD3X940</accession>
<dbReference type="SMART" id="SM00248">
    <property type="entry name" value="ANK"/>
    <property type="match status" value="6"/>
</dbReference>
<gene>
    <name evidence="4" type="ORF">ACJMK2_028522</name>
</gene>
<evidence type="ECO:0000313" key="4">
    <source>
        <dbReference type="EMBL" id="KAL3882151.1"/>
    </source>
</evidence>
<evidence type="ECO:0000313" key="5">
    <source>
        <dbReference type="Proteomes" id="UP001634394"/>
    </source>
</evidence>
<comment type="caution">
    <text evidence="4">The sequence shown here is derived from an EMBL/GenBank/DDBJ whole genome shotgun (WGS) entry which is preliminary data.</text>
</comment>
<reference evidence="4 5" key="1">
    <citation type="submission" date="2024-11" db="EMBL/GenBank/DDBJ databases">
        <title>Chromosome-level genome assembly of the freshwater bivalve Anodonta woodiana.</title>
        <authorList>
            <person name="Chen X."/>
        </authorList>
    </citation>
    <scope>NUCLEOTIDE SEQUENCE [LARGE SCALE GENOMIC DNA]</scope>
    <source>
        <strain evidence="4">MN2024</strain>
        <tissue evidence="4">Gills</tissue>
    </source>
</reference>
<keyword evidence="2" id="KW-0040">ANK repeat</keyword>
<keyword evidence="1" id="KW-0677">Repeat</keyword>
<dbReference type="PANTHER" id="PTHR24198">
    <property type="entry name" value="ANKYRIN REPEAT AND PROTEIN KINASE DOMAIN-CONTAINING PROTEIN"/>
    <property type="match status" value="1"/>
</dbReference>
<dbReference type="AlphaFoldDB" id="A0ABD3X940"/>
<proteinExistence type="predicted"/>
<keyword evidence="5" id="KW-1185">Reference proteome</keyword>